<reference evidence="1 2" key="1">
    <citation type="journal article" date="2023" name="Microorganisms">
        <title>Isolation and Genomic Characteristics of Cat-Borne Campylobacter felis sp. nov. and Sheep-Borne Campylobacter ovis sp. nov.</title>
        <authorList>
            <person name="Wang H."/>
            <person name="Li Y."/>
            <person name="Gu Y."/>
            <person name="Zhou G."/>
            <person name="Chen X."/>
            <person name="Zhang X."/>
            <person name="Shao Z."/>
            <person name="Zhang J."/>
            <person name="Zhang M."/>
        </authorList>
    </citation>
    <scope>NUCLEOTIDE SEQUENCE [LARGE SCALE GENOMIC DNA]</scope>
    <source>
        <strain evidence="1 2">XJK30-2</strain>
    </source>
</reference>
<proteinExistence type="predicted"/>
<protein>
    <submittedName>
        <fullName evidence="1">Uncharacterized protein</fullName>
    </submittedName>
</protein>
<organism evidence="1 2">
    <name type="scientific">Helicobacter zhangjianzhongii</name>
    <dbReference type="NCBI Taxonomy" id="2974574"/>
    <lineage>
        <taxon>Bacteria</taxon>
        <taxon>Pseudomonadati</taxon>
        <taxon>Campylobacterota</taxon>
        <taxon>Epsilonproteobacteria</taxon>
        <taxon>Campylobacterales</taxon>
        <taxon>Helicobacteraceae</taxon>
        <taxon>Helicobacter</taxon>
    </lineage>
</organism>
<dbReference type="EMBL" id="JANURN010000001">
    <property type="protein sequence ID" value="MDL0081133.1"/>
    <property type="molecule type" value="Genomic_DNA"/>
</dbReference>
<sequence>MVTIKDSALLGFGVGFLRKSGEFAAWLASIDRKSYLLARHCTTPLFHQKSCRLRVA</sequence>
<comment type="caution">
    <text evidence="1">The sequence shown here is derived from an EMBL/GenBank/DDBJ whole genome shotgun (WGS) entry which is preliminary data.</text>
</comment>
<evidence type="ECO:0000313" key="2">
    <source>
        <dbReference type="Proteomes" id="UP001173802"/>
    </source>
</evidence>
<evidence type="ECO:0000313" key="1">
    <source>
        <dbReference type="EMBL" id="MDL0081133.1"/>
    </source>
</evidence>
<name>A0ACC6FPI0_9HELI</name>
<accession>A0ACC6FPI0</accession>
<keyword evidence="2" id="KW-1185">Reference proteome</keyword>
<gene>
    <name evidence="1" type="ORF">NYG90_00285</name>
</gene>
<dbReference type="Proteomes" id="UP001173802">
    <property type="component" value="Unassembled WGS sequence"/>
</dbReference>